<organism evidence="3 4">
    <name type="scientific">Pedococcus aerophilus</name>
    <dbReference type="NCBI Taxonomy" id="436356"/>
    <lineage>
        <taxon>Bacteria</taxon>
        <taxon>Bacillati</taxon>
        <taxon>Actinomycetota</taxon>
        <taxon>Actinomycetes</taxon>
        <taxon>Micrococcales</taxon>
        <taxon>Intrasporangiaceae</taxon>
        <taxon>Pedococcus</taxon>
    </lineage>
</organism>
<proteinExistence type="predicted"/>
<dbReference type="InterPro" id="IPR035986">
    <property type="entry name" value="PKD_dom_sf"/>
</dbReference>
<dbReference type="Pfam" id="PF18911">
    <property type="entry name" value="PKD_4"/>
    <property type="match status" value="2"/>
</dbReference>
<dbReference type="InterPro" id="IPR000601">
    <property type="entry name" value="PKD_dom"/>
</dbReference>
<gene>
    <name evidence="3" type="ORF">GCM10009867_13730</name>
</gene>
<dbReference type="EMBL" id="BAAARN010000001">
    <property type="protein sequence ID" value="GAA2734177.1"/>
    <property type="molecule type" value="Genomic_DNA"/>
</dbReference>
<accession>A0ABN3UJP2</accession>
<dbReference type="Proteomes" id="UP001501326">
    <property type="component" value="Unassembled WGS sequence"/>
</dbReference>
<feature type="domain" description="PKD" evidence="2">
    <location>
        <begin position="404"/>
        <end position="492"/>
    </location>
</feature>
<keyword evidence="4" id="KW-1185">Reference proteome</keyword>
<reference evidence="3 4" key="1">
    <citation type="journal article" date="2019" name="Int. J. Syst. Evol. Microbiol.">
        <title>The Global Catalogue of Microorganisms (GCM) 10K type strain sequencing project: providing services to taxonomists for standard genome sequencing and annotation.</title>
        <authorList>
            <consortium name="The Broad Institute Genomics Platform"/>
            <consortium name="The Broad Institute Genome Sequencing Center for Infectious Disease"/>
            <person name="Wu L."/>
            <person name="Ma J."/>
        </authorList>
    </citation>
    <scope>NUCLEOTIDE SEQUENCE [LARGE SCALE GENOMIC DNA]</scope>
    <source>
        <strain evidence="3 4">JCM 16378</strain>
    </source>
</reference>
<dbReference type="PANTHER" id="PTHR22953">
    <property type="entry name" value="ACID PHOSPHATASE RELATED"/>
    <property type="match status" value="1"/>
</dbReference>
<evidence type="ECO:0000256" key="1">
    <source>
        <dbReference type="ARBA" id="ARBA00022729"/>
    </source>
</evidence>
<sequence>MALPVSSAPGDPTVRFSAAGDFSSSAAAQSVFSTIGGLDNDLHLALGDLSYGAVGAEQQWCDLVKTGVGEGYPFQLLSGNHESNGQNGNINDFSACLPNQLPGVRGTYGRQYFVDVPQAAPLVRFVNISPDLPFPDSTWSYAAGSPRYLWTAAAIDSARAAGIPWVVVSMHKPCLSLGDYACDPGAALLNLLVDKKVDLVLSGHEHLYQRTKQLATRPGCTAISPGAFSSACVVDSDDSLLKGAGTVFATVGTGGINLRNVNAADPEVGYFVSSSGLNQNPTWGVLDVSATATRLDASFVRASGGTFTDAFTIAAGPPPANQDPVAVFTPSCAQLACTADATASGDPDGTITTWAWQWGDATTGSGQTASHTYAAPGTYPITLTVTDDDGATATTTTSVTVAAANQAPTAGFTRDCDDLSCAFDAGPSTDPDGTVASWAWQFGDGATATTASPVHAYAAAGTYTVRLTVTDNQGATGTTTTAVTVTAPPPPVTVVAADAFGRTLASGWGNADTGGAWTSTGAAANLSVGGGFGRLRLGAGSGQTVVLGSVSSSGVDLLTTYSLDKVPTGSGHYLSVLGRRVPAAGDYRAKVHLLANGSVGLSLQRATTAGAETALAAETTISGTTVAAGEQLKVRVQVVGTSPTTLRARLWKAGTTEPTTWQKTATDSTTGFQAAGSLGLYGYLSGSATNAPITTSVDDLVVNPSP</sequence>
<name>A0ABN3UJP2_9MICO</name>
<dbReference type="SUPFAM" id="SSF56300">
    <property type="entry name" value="Metallo-dependent phosphatases"/>
    <property type="match status" value="1"/>
</dbReference>
<dbReference type="Gene3D" id="3.60.21.10">
    <property type="match status" value="1"/>
</dbReference>
<dbReference type="InterPro" id="IPR022409">
    <property type="entry name" value="PKD/Chitinase_dom"/>
</dbReference>
<evidence type="ECO:0000259" key="2">
    <source>
        <dbReference type="PROSITE" id="PS50093"/>
    </source>
</evidence>
<evidence type="ECO:0000313" key="3">
    <source>
        <dbReference type="EMBL" id="GAA2734177.1"/>
    </source>
</evidence>
<dbReference type="CDD" id="cd00146">
    <property type="entry name" value="PKD"/>
    <property type="match status" value="2"/>
</dbReference>
<comment type="caution">
    <text evidence="3">The sequence shown here is derived from an EMBL/GenBank/DDBJ whole genome shotgun (WGS) entry which is preliminary data.</text>
</comment>
<dbReference type="InterPro" id="IPR029052">
    <property type="entry name" value="Metallo-depent_PP-like"/>
</dbReference>
<dbReference type="InterPro" id="IPR039331">
    <property type="entry name" value="PAPs-like"/>
</dbReference>
<dbReference type="SUPFAM" id="SSF49299">
    <property type="entry name" value="PKD domain"/>
    <property type="match status" value="2"/>
</dbReference>
<dbReference type="PROSITE" id="PS50093">
    <property type="entry name" value="PKD"/>
    <property type="match status" value="2"/>
</dbReference>
<dbReference type="SMART" id="SM00089">
    <property type="entry name" value="PKD"/>
    <property type="match status" value="2"/>
</dbReference>
<dbReference type="InterPro" id="IPR013783">
    <property type="entry name" value="Ig-like_fold"/>
</dbReference>
<dbReference type="Pfam" id="PF00149">
    <property type="entry name" value="Metallophos"/>
    <property type="match status" value="1"/>
</dbReference>
<feature type="domain" description="PKD" evidence="2">
    <location>
        <begin position="320"/>
        <end position="406"/>
    </location>
</feature>
<evidence type="ECO:0000313" key="4">
    <source>
        <dbReference type="Proteomes" id="UP001501326"/>
    </source>
</evidence>
<dbReference type="PANTHER" id="PTHR22953:SF153">
    <property type="entry name" value="PURPLE ACID PHOSPHATASE"/>
    <property type="match status" value="1"/>
</dbReference>
<dbReference type="InterPro" id="IPR004843">
    <property type="entry name" value="Calcineurin-like_PHP"/>
</dbReference>
<dbReference type="Gene3D" id="2.60.40.10">
    <property type="entry name" value="Immunoglobulins"/>
    <property type="match status" value="2"/>
</dbReference>
<protein>
    <recommendedName>
        <fullName evidence="2">PKD domain-containing protein</fullName>
    </recommendedName>
</protein>
<keyword evidence="1" id="KW-0732">Signal</keyword>